<dbReference type="Pfam" id="PF01869">
    <property type="entry name" value="BcrAD_BadFG"/>
    <property type="match status" value="1"/>
</dbReference>
<keyword evidence="3" id="KW-0408">Iron</keyword>
<proteinExistence type="predicted"/>
<reference evidence="6" key="2">
    <citation type="journal article" date="2021" name="PeerJ">
        <title>Extensive microbial diversity within the chicken gut microbiome revealed by metagenomics and culture.</title>
        <authorList>
            <person name="Gilroy R."/>
            <person name="Ravi A."/>
            <person name="Getino M."/>
            <person name="Pursley I."/>
            <person name="Horton D.L."/>
            <person name="Alikhan N.F."/>
            <person name="Baker D."/>
            <person name="Gharbi K."/>
            <person name="Hall N."/>
            <person name="Watson M."/>
            <person name="Adriaenssens E.M."/>
            <person name="Foster-Nyarko E."/>
            <person name="Jarju S."/>
            <person name="Secka A."/>
            <person name="Antonio M."/>
            <person name="Oren A."/>
            <person name="Chaudhuri R.R."/>
            <person name="La Ragione R."/>
            <person name="Hildebrand F."/>
            <person name="Pallen M.J."/>
        </authorList>
    </citation>
    <scope>NUCLEOTIDE SEQUENCE</scope>
    <source>
        <strain evidence="6">CHK180-2868</strain>
    </source>
</reference>
<keyword evidence="2" id="KW-0479">Metal-binding</keyword>
<dbReference type="AlphaFoldDB" id="A0A9D1A293"/>
<name>A0A9D1A293_9FIRM</name>
<dbReference type="NCBIfam" id="TIGR00241">
    <property type="entry name" value="CoA_E_activ"/>
    <property type="match status" value="1"/>
</dbReference>
<protein>
    <recommendedName>
        <fullName evidence="5">ATPase BadF/BadG/BcrA/BcrD type domain-containing protein</fullName>
    </recommendedName>
</protein>
<keyword evidence="4" id="KW-0411">Iron-sulfur</keyword>
<evidence type="ECO:0000259" key="5">
    <source>
        <dbReference type="Pfam" id="PF01869"/>
    </source>
</evidence>
<dbReference type="InterPro" id="IPR002731">
    <property type="entry name" value="ATPase_BadF"/>
</dbReference>
<comment type="cofactor">
    <cofactor evidence="1">
        <name>[4Fe-4S] cluster</name>
        <dbReference type="ChEBI" id="CHEBI:49883"/>
    </cofactor>
</comment>
<evidence type="ECO:0000313" key="6">
    <source>
        <dbReference type="EMBL" id="HIR04684.1"/>
    </source>
</evidence>
<dbReference type="PANTHER" id="PTHR32329:SF2">
    <property type="entry name" value="BIFUNCTIONAL PROTEIN [INCLUDES 2-HYDROXYACYL-COA DEHYDRATASE (N-TER) AND ITS ACTIVATOR DOMAIN (C_TERM)"/>
    <property type="match status" value="1"/>
</dbReference>
<dbReference type="SUPFAM" id="SSF53067">
    <property type="entry name" value="Actin-like ATPase domain"/>
    <property type="match status" value="1"/>
</dbReference>
<dbReference type="InterPro" id="IPR043129">
    <property type="entry name" value="ATPase_NBD"/>
</dbReference>
<dbReference type="Gene3D" id="3.30.420.40">
    <property type="match status" value="2"/>
</dbReference>
<evidence type="ECO:0000256" key="1">
    <source>
        <dbReference type="ARBA" id="ARBA00001966"/>
    </source>
</evidence>
<dbReference type="InterPro" id="IPR008275">
    <property type="entry name" value="CoA_E_activase_dom"/>
</dbReference>
<accession>A0A9D1A293</accession>
<evidence type="ECO:0000256" key="2">
    <source>
        <dbReference type="ARBA" id="ARBA00022723"/>
    </source>
</evidence>
<dbReference type="InterPro" id="IPR051805">
    <property type="entry name" value="Dehydratase_Activator_Redct"/>
</dbReference>
<dbReference type="PANTHER" id="PTHR32329">
    <property type="entry name" value="BIFUNCTIONAL PROTEIN [INCLUDES 2-HYDROXYACYL-COA DEHYDRATASE (N-TER) AND ITS ACTIVATOR DOMAIN (C_TERM)-RELATED"/>
    <property type="match status" value="1"/>
</dbReference>
<dbReference type="Proteomes" id="UP000824250">
    <property type="component" value="Unassembled WGS sequence"/>
</dbReference>
<comment type="caution">
    <text evidence="6">The sequence shown here is derived from an EMBL/GenBank/DDBJ whole genome shotgun (WGS) entry which is preliminary data.</text>
</comment>
<feature type="domain" description="ATPase BadF/BadG/BcrA/BcrD type" evidence="5">
    <location>
        <begin position="4"/>
        <end position="247"/>
    </location>
</feature>
<evidence type="ECO:0000256" key="3">
    <source>
        <dbReference type="ARBA" id="ARBA00023004"/>
    </source>
</evidence>
<dbReference type="GO" id="GO:0046872">
    <property type="term" value="F:metal ion binding"/>
    <property type="evidence" value="ECO:0007669"/>
    <property type="project" value="UniProtKB-KW"/>
</dbReference>
<reference evidence="6" key="1">
    <citation type="submission" date="2020-10" db="EMBL/GenBank/DDBJ databases">
        <authorList>
            <person name="Gilroy R."/>
        </authorList>
    </citation>
    <scope>NUCLEOTIDE SEQUENCE</scope>
    <source>
        <strain evidence="6">CHK180-2868</strain>
    </source>
</reference>
<dbReference type="GO" id="GO:0051536">
    <property type="term" value="F:iron-sulfur cluster binding"/>
    <property type="evidence" value="ECO:0007669"/>
    <property type="project" value="UniProtKB-KW"/>
</dbReference>
<organism evidence="6 7">
    <name type="scientific">Candidatus Copromonas faecavium</name>
    <name type="common">nom. illeg.</name>
    <dbReference type="NCBI Taxonomy" id="2840740"/>
    <lineage>
        <taxon>Bacteria</taxon>
        <taxon>Bacillati</taxon>
        <taxon>Bacillota</taxon>
        <taxon>Clostridia</taxon>
        <taxon>Lachnospirales</taxon>
        <taxon>Lachnospiraceae</taxon>
        <taxon>Candidatus Copromonas (nom. illeg.)</taxon>
    </lineage>
</organism>
<evidence type="ECO:0000256" key="4">
    <source>
        <dbReference type="ARBA" id="ARBA00023014"/>
    </source>
</evidence>
<sequence length="260" mass="27449">MISLGIDSGSTMTKGVLFDGSSVIAHRMLPTSMRPGEVLREICAGLKSSDTEMVVSTGYGRELLKDADAKITEITCHGAGAAWLSPGCDAVIDVGGQDCKTILLDRDGQVTDFLMNDKCAAGTGRFMEMIMARVGSDISCLDSFVEGCSPIPINSMCAVFAESEIVGLMAKEAKPGDIVLGCVHSICRRTAVFAEKITPSNPKIFFSGGLAQSQVMRQVLGEYMKGAAIVTHPLAQYTGAVGAAVLGYRKLKRRKGNNGA</sequence>
<evidence type="ECO:0000313" key="7">
    <source>
        <dbReference type="Proteomes" id="UP000824250"/>
    </source>
</evidence>
<dbReference type="EMBL" id="DVGC01000007">
    <property type="protein sequence ID" value="HIR04684.1"/>
    <property type="molecule type" value="Genomic_DNA"/>
</dbReference>
<gene>
    <name evidence="6" type="ORF">IAB28_01775</name>
</gene>